<reference evidence="2" key="3">
    <citation type="journal article" date="2000" name="Genome Res.">
        <title>RIKEN integrated sequence analysis (RISA) system--384-format sequencing pipeline with 384 multicapillary sequencer.</title>
        <authorList>
            <person name="Shibata K."/>
            <person name="Itoh M."/>
            <person name="Aizawa K."/>
            <person name="Nagaoka S."/>
            <person name="Sasaki N."/>
            <person name="Carninci P."/>
            <person name="Konno H."/>
            <person name="Akiyama J."/>
            <person name="Nishi K."/>
            <person name="Kitsunai T."/>
            <person name="Tashiro H."/>
            <person name="Itoh M."/>
            <person name="Sumi N."/>
            <person name="Ishii Y."/>
            <person name="Nakamura S."/>
            <person name="Hazama M."/>
            <person name="Nishine T."/>
            <person name="Harada A."/>
            <person name="Yamamoto R."/>
            <person name="Matsumoto H."/>
            <person name="Sakaguchi S."/>
            <person name="Ikegami T."/>
            <person name="Kashiwagi K."/>
            <person name="Fujiwake S."/>
            <person name="Inoue K."/>
            <person name="Togawa Y."/>
            <person name="Izawa M."/>
            <person name="Ohara E."/>
            <person name="Watahiki M."/>
            <person name="Yoneda Y."/>
            <person name="Ishikawa T."/>
            <person name="Ozawa K."/>
            <person name="Tanaka T."/>
            <person name="Matsuura S."/>
            <person name="Kawai J."/>
            <person name="Okazaki Y."/>
            <person name="Muramatsu M."/>
            <person name="Inoue Y."/>
            <person name="Kira A."/>
            <person name="Hayashizaki Y."/>
        </authorList>
    </citation>
    <scope>NUCLEOTIDE SEQUENCE</scope>
    <source>
        <strain evidence="2">C57BL/6J</strain>
        <tissue evidence="2">Cerebellum</tissue>
    </source>
</reference>
<gene>
    <name evidence="3" type="primary">Gm9915</name>
</gene>
<name>Q8C7Y0_MOUSE</name>
<reference evidence="2" key="6">
    <citation type="journal article" date="2002" name="Nature">
        <title>Analysis of the mouse transcriptome based on functional annotation of 60,770 full-length cDNAs.</title>
        <authorList>
            <consortium name="The FANTOM Consortium and the RIKEN Genome Exploration Research Group Phase I and II Team"/>
        </authorList>
    </citation>
    <scope>NUCLEOTIDE SEQUENCE</scope>
    <source>
        <strain evidence="2">C57BL/6J</strain>
        <tissue evidence="2">Cerebellum</tissue>
    </source>
</reference>
<protein>
    <submittedName>
        <fullName evidence="2">Uncharacterized protein</fullName>
    </submittedName>
</protein>
<evidence type="ECO:0000256" key="1">
    <source>
        <dbReference type="SAM" id="MobiDB-lite"/>
    </source>
</evidence>
<dbReference type="AlphaFoldDB" id="Q8C7Y0"/>
<dbReference type="EMBL" id="AK048997">
    <property type="protein sequence ID" value="BAC33507.1"/>
    <property type="molecule type" value="mRNA"/>
</dbReference>
<dbReference type="AGR" id="MGI:3641924"/>
<sequence>MCTQRTKRRKLRGSRRRSFQEKGNFEPSLERKEGYGLAKSLHPAILPINKCSLSKAVPKARHHERAGVCAQLQPDARPPCRQSARRASLHHNMALTSGQRNAPVEYKVTYSKGGKTETS</sequence>
<reference evidence="2" key="5">
    <citation type="submission" date="2001-07" db="EMBL/GenBank/DDBJ databases">
        <authorList>
            <person name="Adachi J."/>
            <person name="Aizawa K."/>
            <person name="Akimura T."/>
            <person name="Arakawa T."/>
            <person name="Bono H."/>
            <person name="Carninci P."/>
            <person name="Fukuda S."/>
            <person name="Furuno M."/>
            <person name="Hanagaki T."/>
            <person name="Hara A."/>
            <person name="Hashizume W."/>
            <person name="Hayashida K."/>
            <person name="Hayatsu N."/>
            <person name="Hiramoto K."/>
            <person name="Hiraoka T."/>
            <person name="Hirozane T."/>
            <person name="Hori F."/>
            <person name="Imotani K."/>
            <person name="Ishii Y."/>
            <person name="Itoh M."/>
            <person name="Kagawa I."/>
            <person name="Kasukawa T."/>
            <person name="Katoh H."/>
            <person name="Kawai J."/>
            <person name="Kojima Y."/>
            <person name="Kondo S."/>
            <person name="Konno H."/>
            <person name="Kouda M."/>
            <person name="Koya S."/>
            <person name="Kurihara C."/>
            <person name="Matsuyama T."/>
            <person name="Miyazaki A."/>
            <person name="Murata M."/>
            <person name="Nakamura M."/>
            <person name="Nishi K."/>
            <person name="Nomura K."/>
            <person name="Numazaki R."/>
            <person name="Ohno M."/>
            <person name="Ohsato N."/>
            <person name="Okazaki Y."/>
            <person name="Saito R."/>
            <person name="Saitoh H."/>
            <person name="Sakai C."/>
            <person name="Sakai K."/>
            <person name="Sakazume N."/>
            <person name="Sano H."/>
            <person name="Sasaki D."/>
            <person name="Shibata K."/>
            <person name="Shinagawa A."/>
            <person name="Shiraki T."/>
            <person name="Sogabe Y."/>
            <person name="Tagami M."/>
            <person name="Tagawa A."/>
            <person name="Takahashi F."/>
            <person name="Takaku-Akahira S."/>
            <person name="Takeda Y."/>
            <person name="Tanaka T."/>
            <person name="Tomaru A."/>
            <person name="Toya T."/>
            <person name="Yasunishi A."/>
            <person name="Muramatsu M."/>
            <person name="Hayashizaki Y."/>
        </authorList>
    </citation>
    <scope>NUCLEOTIDE SEQUENCE</scope>
    <source>
        <strain evidence="2">C57BL/6J</strain>
        <tissue evidence="2">Cerebellum</tissue>
    </source>
</reference>
<reference evidence="2" key="7">
    <citation type="journal article" date="2005" name="Science">
        <title>The Transcriptional Landscape of the Mammalian Genome.</title>
        <authorList>
            <consortium name="The FANTOM Consortium"/>
            <consortium name="Riken Genome Exploration Research Group and Genome Science Group (Genome Network Project Core Group)"/>
        </authorList>
    </citation>
    <scope>NUCLEOTIDE SEQUENCE</scope>
    <source>
        <strain evidence="2">C57BL/6J</strain>
        <tissue evidence="2">Cerebellum</tissue>
    </source>
</reference>
<feature type="compositionally biased region" description="Basic and acidic residues" evidence="1">
    <location>
        <begin position="18"/>
        <end position="32"/>
    </location>
</feature>
<reference evidence="2" key="8">
    <citation type="journal article" date="2005" name="Science">
        <title>Antisense Transcription in the Mammalian Transcriptome.</title>
        <authorList>
            <consortium name="RIKEN Genome Exploration Research Group and Genome Science Group (Genome Network Project Core Group) and the FANTOM Consortium"/>
        </authorList>
    </citation>
    <scope>NUCLEOTIDE SEQUENCE</scope>
    <source>
        <strain evidence="2">C57BL/6J</strain>
        <tissue evidence="2">Cerebellum</tissue>
    </source>
</reference>
<evidence type="ECO:0000313" key="2">
    <source>
        <dbReference type="EMBL" id="BAC33507.1"/>
    </source>
</evidence>
<feature type="compositionally biased region" description="Basic residues" evidence="1">
    <location>
        <begin position="1"/>
        <end position="17"/>
    </location>
</feature>
<evidence type="ECO:0000313" key="3">
    <source>
        <dbReference type="MGI" id="MGI:3641924"/>
    </source>
</evidence>
<dbReference type="MGI" id="MGI:3641924">
    <property type="gene designation" value="Gm9915"/>
</dbReference>
<reference evidence="2" key="2">
    <citation type="journal article" date="2000" name="Genome Res.">
        <title>Normalization and subtraction of cap-trapper-selected cDNAs to prepare full-length cDNA libraries for rapid discovery of new genes.</title>
        <authorList>
            <person name="Carninci P."/>
            <person name="Shibata Y."/>
            <person name="Hayatsu N."/>
            <person name="Sugahara Y."/>
            <person name="Shibata K."/>
            <person name="Itoh M."/>
            <person name="Konno H."/>
            <person name="Okazaki Y."/>
            <person name="Muramatsu M."/>
            <person name="Hayashizaki Y."/>
        </authorList>
    </citation>
    <scope>NUCLEOTIDE SEQUENCE</scope>
    <source>
        <strain evidence="2">C57BL/6J</strain>
        <tissue evidence="2">Cerebellum</tissue>
    </source>
</reference>
<organism evidence="2">
    <name type="scientific">Mus musculus</name>
    <name type="common">Mouse</name>
    <dbReference type="NCBI Taxonomy" id="10090"/>
    <lineage>
        <taxon>Eukaryota</taxon>
        <taxon>Metazoa</taxon>
        <taxon>Chordata</taxon>
        <taxon>Craniata</taxon>
        <taxon>Vertebrata</taxon>
        <taxon>Euteleostomi</taxon>
        <taxon>Mammalia</taxon>
        <taxon>Eutheria</taxon>
        <taxon>Euarchontoglires</taxon>
        <taxon>Glires</taxon>
        <taxon>Rodentia</taxon>
        <taxon>Myomorpha</taxon>
        <taxon>Muroidea</taxon>
        <taxon>Muridae</taxon>
        <taxon>Murinae</taxon>
        <taxon>Mus</taxon>
        <taxon>Mus</taxon>
    </lineage>
</organism>
<reference evidence="2" key="1">
    <citation type="journal article" date="1999" name="Methods Enzymol.">
        <title>High-efficiency full-length cDNA cloning.</title>
        <authorList>
            <person name="Carninci P."/>
            <person name="Hayashizaki Y."/>
        </authorList>
    </citation>
    <scope>NUCLEOTIDE SEQUENCE</scope>
    <source>
        <strain evidence="2">C57BL/6J</strain>
        <tissue evidence="2">Cerebellum</tissue>
    </source>
</reference>
<proteinExistence type="evidence at transcript level"/>
<feature type="region of interest" description="Disordered" evidence="1">
    <location>
        <begin position="1"/>
        <end position="32"/>
    </location>
</feature>
<accession>Q8C7Y0</accession>
<reference evidence="2" key="4">
    <citation type="journal article" date="2001" name="Nature">
        <title>Functional annotation of a full-length mouse cDNA collection.</title>
        <authorList>
            <consortium name="The RIKEN Genome Exploration Research Group Phase II Team and the FANTOM Consortium"/>
        </authorList>
    </citation>
    <scope>NUCLEOTIDE SEQUENCE</scope>
    <source>
        <strain evidence="2">C57BL/6J</strain>
        <tissue evidence="2">Cerebellum</tissue>
    </source>
</reference>